<sequence length="94" mass="10590">PSYPDVLSTSSFCCICMGYINYGGEDVFSCLVLEKDFNQGVGVYSNYYYYDIYVVQVTLNYFLCVSDQLEQVSLGICGDGVRERSMKGVGETFY</sequence>
<proteinExistence type="predicted"/>
<evidence type="ECO:0000313" key="1">
    <source>
        <dbReference type="EMBL" id="KAA6356989.1"/>
    </source>
</evidence>
<organism evidence="1 2">
    <name type="scientific">Streblomastix strix</name>
    <dbReference type="NCBI Taxonomy" id="222440"/>
    <lineage>
        <taxon>Eukaryota</taxon>
        <taxon>Metamonada</taxon>
        <taxon>Preaxostyla</taxon>
        <taxon>Oxymonadida</taxon>
        <taxon>Streblomastigidae</taxon>
        <taxon>Streblomastix</taxon>
    </lineage>
</organism>
<reference evidence="1 2" key="1">
    <citation type="submission" date="2019-03" db="EMBL/GenBank/DDBJ databases">
        <title>Single cell metagenomics reveals metabolic interactions within the superorganism composed of flagellate Streblomastix strix and complex community of Bacteroidetes bacteria on its surface.</title>
        <authorList>
            <person name="Treitli S.C."/>
            <person name="Kolisko M."/>
            <person name="Husnik F."/>
            <person name="Keeling P."/>
            <person name="Hampl V."/>
        </authorList>
    </citation>
    <scope>NUCLEOTIDE SEQUENCE [LARGE SCALE GENOMIC DNA]</scope>
    <source>
        <strain evidence="1">ST1C</strain>
    </source>
</reference>
<name>A0A5J4TFS6_9EUKA</name>
<dbReference type="EMBL" id="SNRW01032090">
    <property type="protein sequence ID" value="KAA6356989.1"/>
    <property type="molecule type" value="Genomic_DNA"/>
</dbReference>
<comment type="caution">
    <text evidence="1">The sequence shown here is derived from an EMBL/GenBank/DDBJ whole genome shotgun (WGS) entry which is preliminary data.</text>
</comment>
<protein>
    <submittedName>
        <fullName evidence="1">Uncharacterized protein</fullName>
    </submittedName>
</protein>
<feature type="non-terminal residue" evidence="1">
    <location>
        <position position="1"/>
    </location>
</feature>
<dbReference type="AlphaFoldDB" id="A0A5J4TFS6"/>
<gene>
    <name evidence="1" type="ORF">EZS28_047483</name>
</gene>
<dbReference type="Proteomes" id="UP000324800">
    <property type="component" value="Unassembled WGS sequence"/>
</dbReference>
<evidence type="ECO:0000313" key="2">
    <source>
        <dbReference type="Proteomes" id="UP000324800"/>
    </source>
</evidence>
<accession>A0A5J4TFS6</accession>